<dbReference type="Gene3D" id="3.40.50.2300">
    <property type="match status" value="1"/>
</dbReference>
<dbReference type="KEGG" id="vao:FA707_06410"/>
<keyword evidence="4" id="KW-0808">Transferase</keyword>
<dbReference type="PANTHER" id="PTHR34581">
    <property type="entry name" value="PTS SYSTEM N,N'-DIACETYLCHITOBIOSE-SPECIFIC EIIB COMPONENT"/>
    <property type="match status" value="1"/>
</dbReference>
<evidence type="ECO:0000313" key="8">
    <source>
        <dbReference type="Proteomes" id="UP000298615"/>
    </source>
</evidence>
<organism evidence="7 8">
    <name type="scientific">Vagococcus zengguangii</name>
    <dbReference type="NCBI Taxonomy" id="2571750"/>
    <lineage>
        <taxon>Bacteria</taxon>
        <taxon>Bacillati</taxon>
        <taxon>Bacillota</taxon>
        <taxon>Bacilli</taxon>
        <taxon>Lactobacillales</taxon>
        <taxon>Enterococcaceae</taxon>
        <taxon>Vagococcus</taxon>
    </lineage>
</organism>
<evidence type="ECO:0000256" key="1">
    <source>
        <dbReference type="ARBA" id="ARBA00022448"/>
    </source>
</evidence>
<dbReference type="OrthoDB" id="9808134at2"/>
<dbReference type="SUPFAM" id="SSF52794">
    <property type="entry name" value="PTS system IIB component-like"/>
    <property type="match status" value="1"/>
</dbReference>
<dbReference type="GO" id="GO:0016301">
    <property type="term" value="F:kinase activity"/>
    <property type="evidence" value="ECO:0007669"/>
    <property type="project" value="UniProtKB-KW"/>
</dbReference>
<dbReference type="InterPro" id="IPR051819">
    <property type="entry name" value="PTS_sugar-specific_EIIB"/>
</dbReference>
<keyword evidence="3 7" id="KW-0762">Sugar transport</keyword>
<evidence type="ECO:0000256" key="6">
    <source>
        <dbReference type="ARBA" id="ARBA00022777"/>
    </source>
</evidence>
<dbReference type="RefSeq" id="WP_136953455.1">
    <property type="nucleotide sequence ID" value="NZ_CP039712.1"/>
</dbReference>
<evidence type="ECO:0000256" key="4">
    <source>
        <dbReference type="ARBA" id="ARBA00022679"/>
    </source>
</evidence>
<dbReference type="PROSITE" id="PS51100">
    <property type="entry name" value="PTS_EIIB_TYPE_3"/>
    <property type="match status" value="1"/>
</dbReference>
<keyword evidence="1" id="KW-0813">Transport</keyword>
<keyword evidence="6" id="KW-0418">Kinase</keyword>
<proteinExistence type="predicted"/>
<dbReference type="PANTHER" id="PTHR34581:SF2">
    <property type="entry name" value="PTS SYSTEM N,N'-DIACETYLCHITOBIOSE-SPECIFIC EIIB COMPONENT"/>
    <property type="match status" value="1"/>
</dbReference>
<evidence type="ECO:0000256" key="5">
    <source>
        <dbReference type="ARBA" id="ARBA00022683"/>
    </source>
</evidence>
<evidence type="ECO:0000256" key="2">
    <source>
        <dbReference type="ARBA" id="ARBA00022553"/>
    </source>
</evidence>
<evidence type="ECO:0000256" key="3">
    <source>
        <dbReference type="ARBA" id="ARBA00022597"/>
    </source>
</evidence>
<dbReference type="Pfam" id="PF02302">
    <property type="entry name" value="PTS_IIB"/>
    <property type="match status" value="1"/>
</dbReference>
<evidence type="ECO:0000313" key="7">
    <source>
        <dbReference type="EMBL" id="QCI86624.1"/>
    </source>
</evidence>
<keyword evidence="8" id="KW-1185">Reference proteome</keyword>
<keyword evidence="2" id="KW-0597">Phosphoprotein</keyword>
<name>A0A4D7CTX1_9ENTE</name>
<accession>A0A4D7CTX1</accession>
<reference evidence="7 8" key="1">
    <citation type="submission" date="2019-04" db="EMBL/GenBank/DDBJ databases">
        <title>Vagococcus sp. nov., isolated from faeces of yaks (Bos grunniens).</title>
        <authorList>
            <person name="Ge Y."/>
        </authorList>
    </citation>
    <scope>NUCLEOTIDE SEQUENCE [LARGE SCALE GENOMIC DNA]</scope>
    <source>
        <strain evidence="7 8">MN-17</strain>
    </source>
</reference>
<dbReference type="CDD" id="cd05564">
    <property type="entry name" value="PTS_IIB_chitobiose_lichenan"/>
    <property type="match status" value="1"/>
</dbReference>
<dbReference type="InterPro" id="IPR003501">
    <property type="entry name" value="PTS_EIIB_2/3"/>
</dbReference>
<dbReference type="AlphaFoldDB" id="A0A4D7CTX1"/>
<keyword evidence="5" id="KW-0598">Phosphotransferase system</keyword>
<dbReference type="GO" id="GO:0009401">
    <property type="term" value="P:phosphoenolpyruvate-dependent sugar phosphotransferase system"/>
    <property type="evidence" value="ECO:0007669"/>
    <property type="project" value="UniProtKB-KW"/>
</dbReference>
<dbReference type="GO" id="GO:0008982">
    <property type="term" value="F:protein-N(PI)-phosphohistidine-sugar phosphotransferase activity"/>
    <property type="evidence" value="ECO:0007669"/>
    <property type="project" value="InterPro"/>
</dbReference>
<dbReference type="InterPro" id="IPR036095">
    <property type="entry name" value="PTS_EIIB-like_sf"/>
</dbReference>
<protein>
    <submittedName>
        <fullName evidence="7">PTS sugar transporter subunit IIB</fullName>
    </submittedName>
</protein>
<dbReference type="EMBL" id="CP039712">
    <property type="protein sequence ID" value="QCI86624.1"/>
    <property type="molecule type" value="Genomic_DNA"/>
</dbReference>
<gene>
    <name evidence="7" type="ORF">FA707_06410</name>
</gene>
<sequence>MEQTKILLCCGAGMSSGFIASNARKVANKKKLPVSVEARSHTEVNEYLSSIDVLMIGPHYANELESFEKLAAPYNVPVLVIPQDVYATLNGEKVIELALEAKKG</sequence>
<dbReference type="Proteomes" id="UP000298615">
    <property type="component" value="Chromosome"/>
</dbReference>
<dbReference type="InterPro" id="IPR013012">
    <property type="entry name" value="PTS_EIIB_3"/>
</dbReference>